<evidence type="ECO:0000256" key="13">
    <source>
        <dbReference type="SAM" id="Coils"/>
    </source>
</evidence>
<dbReference type="InterPro" id="IPR013523">
    <property type="entry name" value="Hist_AcTrfase_HAT1_C"/>
</dbReference>
<feature type="site" description="Interaction with histone H4 N-terminus" evidence="12">
    <location>
        <position position="195"/>
    </location>
</feature>
<dbReference type="EC" id="2.3.1.48" evidence="3 9"/>
<comment type="subcellular location">
    <subcellularLocation>
        <location evidence="9">Cytoplasm</location>
    </subcellularLocation>
    <subcellularLocation>
        <location evidence="1 9">Nucleus</location>
    </subcellularLocation>
</comment>
<evidence type="ECO:0000313" key="15">
    <source>
        <dbReference type="EMBL" id="KDQ18533.1"/>
    </source>
</evidence>
<evidence type="ECO:0000256" key="1">
    <source>
        <dbReference type="ARBA" id="ARBA00004123"/>
    </source>
</evidence>
<keyword evidence="7 9" id="KW-0012">Acyltransferase</keyword>
<dbReference type="InterPro" id="IPR016181">
    <property type="entry name" value="Acyl_CoA_acyltransferase"/>
</dbReference>
<evidence type="ECO:0000256" key="11">
    <source>
        <dbReference type="PIRSR" id="PIRSR038084-2"/>
    </source>
</evidence>
<evidence type="ECO:0000256" key="6">
    <source>
        <dbReference type="ARBA" id="ARBA00023242"/>
    </source>
</evidence>
<dbReference type="GO" id="GO:0042393">
    <property type="term" value="F:histone binding"/>
    <property type="evidence" value="ECO:0007669"/>
    <property type="project" value="InterPro"/>
</dbReference>
<evidence type="ECO:0000256" key="4">
    <source>
        <dbReference type="ARBA" id="ARBA00021268"/>
    </source>
</evidence>
<dbReference type="PIRSF" id="PIRSF038084">
    <property type="entry name" value="HAT-B_cat"/>
    <property type="match status" value="1"/>
</dbReference>
<keyword evidence="6 9" id="KW-0539">Nucleus</keyword>
<dbReference type="InterPro" id="IPR017380">
    <property type="entry name" value="Hist_AcTrfase_B-typ_cat-su"/>
</dbReference>
<feature type="region of interest" description="Interaction with histone H4 N-terminus" evidence="11">
    <location>
        <begin position="46"/>
        <end position="48"/>
    </location>
</feature>
<evidence type="ECO:0000256" key="5">
    <source>
        <dbReference type="ARBA" id="ARBA00022679"/>
    </source>
</evidence>
<dbReference type="InParanoid" id="A0A067MS08"/>
<dbReference type="GO" id="GO:0005634">
    <property type="term" value="C:nucleus"/>
    <property type="evidence" value="ECO:0007669"/>
    <property type="project" value="UniProtKB-SubCell"/>
</dbReference>
<dbReference type="HOGENOM" id="CLU_036024_2_1_1"/>
<dbReference type="PANTHER" id="PTHR12046">
    <property type="entry name" value="HISTONE ACETYLTRANSFERASE TYPE B CATALYTIC SUBUNIT"/>
    <property type="match status" value="1"/>
</dbReference>
<evidence type="ECO:0000256" key="7">
    <source>
        <dbReference type="ARBA" id="ARBA00023315"/>
    </source>
</evidence>
<dbReference type="Gene3D" id="3.90.360.10">
    <property type="entry name" value="Histone acetyl transferase 1 (HAT1), N-terminal domain"/>
    <property type="match status" value="1"/>
</dbReference>
<dbReference type="Pfam" id="PF10394">
    <property type="entry name" value="Hat1_N"/>
    <property type="match status" value="1"/>
</dbReference>
<evidence type="ECO:0000256" key="2">
    <source>
        <dbReference type="ARBA" id="ARBA00010543"/>
    </source>
</evidence>
<evidence type="ECO:0000256" key="3">
    <source>
        <dbReference type="ARBA" id="ARBA00013184"/>
    </source>
</evidence>
<dbReference type="AlphaFoldDB" id="A0A067MS08"/>
<evidence type="ECO:0000256" key="10">
    <source>
        <dbReference type="PIRSR" id="PIRSR038084-1"/>
    </source>
</evidence>
<dbReference type="Gene3D" id="3.40.630.30">
    <property type="match status" value="1"/>
</dbReference>
<dbReference type="OrthoDB" id="10253098at2759"/>
<dbReference type="InterPro" id="IPR019467">
    <property type="entry name" value="Hat1_N"/>
</dbReference>
<dbReference type="SUPFAM" id="SSF55729">
    <property type="entry name" value="Acyl-CoA N-acyltransferases (Nat)"/>
    <property type="match status" value="1"/>
</dbReference>
<dbReference type="FunCoup" id="A0A067MS08">
    <property type="interactions" value="738"/>
</dbReference>
<name>A0A067MS08_BOTB1</name>
<comment type="subunit">
    <text evidence="9">Component of the HAT-B complex composed of at least HAT1 and HAT2. The HAT-B complex binds to histone H4 tail.</text>
</comment>
<evidence type="ECO:0000256" key="8">
    <source>
        <dbReference type="ARBA" id="ARBA00048017"/>
    </source>
</evidence>
<accession>A0A067MS08</accession>
<feature type="binding site" evidence="11">
    <location>
        <begin position="240"/>
        <end position="242"/>
    </location>
    <ligand>
        <name>acetyl-CoA</name>
        <dbReference type="ChEBI" id="CHEBI:57288"/>
    </ligand>
</feature>
<dbReference type="Gene3D" id="1.10.10.390">
    <property type="match status" value="1"/>
</dbReference>
<evidence type="ECO:0000313" key="16">
    <source>
        <dbReference type="Proteomes" id="UP000027195"/>
    </source>
</evidence>
<dbReference type="GO" id="GO:0000781">
    <property type="term" value="C:chromosome, telomeric region"/>
    <property type="evidence" value="ECO:0007669"/>
    <property type="project" value="GOC"/>
</dbReference>
<feature type="active site" description="Proton donor/acceptor" evidence="10">
    <location>
        <position position="275"/>
    </location>
</feature>
<dbReference type="Proteomes" id="UP000027195">
    <property type="component" value="Unassembled WGS sequence"/>
</dbReference>
<proteinExistence type="inferred from homology"/>
<dbReference type="EMBL" id="KL198021">
    <property type="protein sequence ID" value="KDQ18533.1"/>
    <property type="molecule type" value="Genomic_DNA"/>
</dbReference>
<dbReference type="InterPro" id="IPR037113">
    <property type="entry name" value="Hat1_N_sf"/>
</dbReference>
<sequence length="407" mass="47667">MADWTSDANQALCLRLSRGKEDADVMEGEEALEVFHPRFTYPIFGDEEKIYGYQDLRIDLSFASGSLAQYLSVSSSAKLPVSTADDVEGTLFKFIPPDYYKDREQFVKRVEQDATTFKPMGEKVYSYTRRATTSGKGKTKQDEPVDEDSDDAVVYEVYKATWATPGFRPYHRKMQVFILLYIEAGSYIQEDEDKWEFMVLYERRRRKDTNRTETYHFVGYSTLYPFYCWPDKVRMRLSQFVILPPFQAKGHGASLYNAIYQYAVQNPLIAELTIEDPSEAFEDLRDKCDLRMLLGHEKFLSMAYGEGAGQKGKLGPPAAKVWVEEWRRKLKIAPRQFERLVEMLILRRLNPSDSKALRAFRLQVKERLYRFNYEIMVMLEKEERIEKLQETFEGVREDYERILALIS</sequence>
<evidence type="ECO:0000259" key="14">
    <source>
        <dbReference type="Pfam" id="PF10394"/>
    </source>
</evidence>
<dbReference type="GO" id="GO:0031509">
    <property type="term" value="P:subtelomeric heterochromatin formation"/>
    <property type="evidence" value="ECO:0007669"/>
    <property type="project" value="InterPro"/>
</dbReference>
<dbReference type="GO" id="GO:0005737">
    <property type="term" value="C:cytoplasm"/>
    <property type="evidence" value="ECO:0007669"/>
    <property type="project" value="UniProtKB-SubCell"/>
</dbReference>
<evidence type="ECO:0000256" key="9">
    <source>
        <dbReference type="PIRNR" id="PIRNR038084"/>
    </source>
</evidence>
<dbReference type="STRING" id="930990.A0A067MS08"/>
<reference evidence="16" key="1">
    <citation type="journal article" date="2014" name="Proc. Natl. Acad. Sci. U.S.A.">
        <title>Extensive sampling of basidiomycete genomes demonstrates inadequacy of the white-rot/brown-rot paradigm for wood decay fungi.</title>
        <authorList>
            <person name="Riley R."/>
            <person name="Salamov A.A."/>
            <person name="Brown D.W."/>
            <person name="Nagy L.G."/>
            <person name="Floudas D."/>
            <person name="Held B.W."/>
            <person name="Levasseur A."/>
            <person name="Lombard V."/>
            <person name="Morin E."/>
            <person name="Otillar R."/>
            <person name="Lindquist E.A."/>
            <person name="Sun H."/>
            <person name="LaButti K.M."/>
            <person name="Schmutz J."/>
            <person name="Jabbour D."/>
            <person name="Luo H."/>
            <person name="Baker S.E."/>
            <person name="Pisabarro A.G."/>
            <person name="Walton J.D."/>
            <person name="Blanchette R.A."/>
            <person name="Henrissat B."/>
            <person name="Martin F."/>
            <person name="Cullen D."/>
            <person name="Hibbett D.S."/>
            <person name="Grigoriev I.V."/>
        </authorList>
    </citation>
    <scope>NUCLEOTIDE SEQUENCE [LARGE SCALE GENOMIC DNA]</scope>
    <source>
        <strain evidence="16">FD-172 SS1</strain>
    </source>
</reference>
<dbReference type="Pfam" id="PF21184">
    <property type="entry name" value="HAT1_C_fung"/>
    <property type="match status" value="1"/>
</dbReference>
<organism evidence="15 16">
    <name type="scientific">Botryobasidium botryosum (strain FD-172 SS1)</name>
    <dbReference type="NCBI Taxonomy" id="930990"/>
    <lineage>
        <taxon>Eukaryota</taxon>
        <taxon>Fungi</taxon>
        <taxon>Dikarya</taxon>
        <taxon>Basidiomycota</taxon>
        <taxon>Agaricomycotina</taxon>
        <taxon>Agaricomycetes</taxon>
        <taxon>Cantharellales</taxon>
        <taxon>Botryobasidiaceae</taxon>
        <taxon>Botryobasidium</taxon>
    </lineage>
</organism>
<keyword evidence="9" id="KW-0963">Cytoplasm</keyword>
<feature type="region of interest" description="Interaction with histone H4 N-terminus" evidence="11">
    <location>
        <begin position="224"/>
        <end position="226"/>
    </location>
</feature>
<comment type="function">
    <text evidence="9">Catalytic component of the histone acetylase B (HAT-B) complex. Has intrinsic substrate specificity that modifies lysine in recognition sequence GXGKXG. Involved in DNA double-strand break repair.</text>
</comment>
<keyword evidence="16" id="KW-1185">Reference proteome</keyword>
<evidence type="ECO:0000256" key="12">
    <source>
        <dbReference type="PIRSR" id="PIRSR038084-3"/>
    </source>
</evidence>
<gene>
    <name evidence="15" type="ORF">BOTBODRAFT_154460</name>
</gene>
<dbReference type="GO" id="GO:0004402">
    <property type="term" value="F:histone acetyltransferase activity"/>
    <property type="evidence" value="ECO:0007669"/>
    <property type="project" value="UniProtKB-UniRule"/>
</dbReference>
<comment type="catalytic activity">
    <reaction evidence="8 9">
        <text>L-lysyl-[protein] + acetyl-CoA = N(6)-acetyl-L-lysyl-[protein] + CoA + H(+)</text>
        <dbReference type="Rhea" id="RHEA:45948"/>
        <dbReference type="Rhea" id="RHEA-COMP:9752"/>
        <dbReference type="Rhea" id="RHEA-COMP:10731"/>
        <dbReference type="ChEBI" id="CHEBI:15378"/>
        <dbReference type="ChEBI" id="CHEBI:29969"/>
        <dbReference type="ChEBI" id="CHEBI:57287"/>
        <dbReference type="ChEBI" id="CHEBI:57288"/>
        <dbReference type="ChEBI" id="CHEBI:61930"/>
        <dbReference type="EC" id="2.3.1.48"/>
    </reaction>
</comment>
<feature type="coiled-coil region" evidence="13">
    <location>
        <begin position="378"/>
        <end position="405"/>
    </location>
</feature>
<comment type="similarity">
    <text evidence="2 9">Belongs to the HAT1 family.</text>
</comment>
<keyword evidence="13" id="KW-0175">Coiled coil</keyword>
<feature type="domain" description="Histone acetyl transferase HAT1 N-terminal" evidence="14">
    <location>
        <begin position="4"/>
        <end position="183"/>
    </location>
</feature>
<keyword evidence="5 9" id="KW-0808">Transferase</keyword>
<protein>
    <recommendedName>
        <fullName evidence="4 9">Histone acetyltransferase type B catalytic subunit</fullName>
        <ecNumber evidence="3 9">2.3.1.48</ecNumber>
    </recommendedName>
</protein>